<accession>A0A811NYV0</accession>
<evidence type="ECO:0000313" key="3">
    <source>
        <dbReference type="Proteomes" id="UP000604825"/>
    </source>
</evidence>
<evidence type="ECO:0000256" key="1">
    <source>
        <dbReference type="SAM" id="MobiDB-lite"/>
    </source>
</evidence>
<reference evidence="2" key="1">
    <citation type="submission" date="2020-10" db="EMBL/GenBank/DDBJ databases">
        <authorList>
            <person name="Han B."/>
            <person name="Lu T."/>
            <person name="Zhao Q."/>
            <person name="Huang X."/>
            <person name="Zhao Y."/>
        </authorList>
    </citation>
    <scope>NUCLEOTIDE SEQUENCE</scope>
</reference>
<organism evidence="2 3">
    <name type="scientific">Miscanthus lutarioriparius</name>
    <dbReference type="NCBI Taxonomy" id="422564"/>
    <lineage>
        <taxon>Eukaryota</taxon>
        <taxon>Viridiplantae</taxon>
        <taxon>Streptophyta</taxon>
        <taxon>Embryophyta</taxon>
        <taxon>Tracheophyta</taxon>
        <taxon>Spermatophyta</taxon>
        <taxon>Magnoliopsida</taxon>
        <taxon>Liliopsida</taxon>
        <taxon>Poales</taxon>
        <taxon>Poaceae</taxon>
        <taxon>PACMAD clade</taxon>
        <taxon>Panicoideae</taxon>
        <taxon>Andropogonodae</taxon>
        <taxon>Andropogoneae</taxon>
        <taxon>Saccharinae</taxon>
        <taxon>Miscanthus</taxon>
    </lineage>
</organism>
<proteinExistence type="predicted"/>
<gene>
    <name evidence="2" type="ORF">NCGR_LOCUS22903</name>
</gene>
<evidence type="ECO:0000313" key="2">
    <source>
        <dbReference type="EMBL" id="CAD6233573.1"/>
    </source>
</evidence>
<keyword evidence="3" id="KW-1185">Reference proteome</keyword>
<comment type="caution">
    <text evidence="2">The sequence shown here is derived from an EMBL/GenBank/DDBJ whole genome shotgun (WGS) entry which is preliminary data.</text>
</comment>
<feature type="region of interest" description="Disordered" evidence="1">
    <location>
        <begin position="1"/>
        <end position="45"/>
    </location>
</feature>
<dbReference type="AlphaFoldDB" id="A0A811NYV0"/>
<dbReference type="EMBL" id="CAJGYO010000005">
    <property type="protein sequence ID" value="CAD6233573.1"/>
    <property type="molecule type" value="Genomic_DNA"/>
</dbReference>
<feature type="compositionally biased region" description="Pro residues" evidence="1">
    <location>
        <begin position="24"/>
        <end position="36"/>
    </location>
</feature>
<sequence>MDPANPPAHQDLRSERCLRRAPHPHPGPHLPHPRPAPGLQRWRPGGVLRCSSGGEVGARCARWWGGDPIRRMAGRSLAYGERPPRRFQEGTCTECIQEALAPSQTHLVKLRRPAQTATAALSAMANAMTPFLTTESTTQ</sequence>
<name>A0A811NYV0_9POAL</name>
<protein>
    <submittedName>
        <fullName evidence="2">Uncharacterized protein</fullName>
    </submittedName>
</protein>
<dbReference type="Proteomes" id="UP000604825">
    <property type="component" value="Unassembled WGS sequence"/>
</dbReference>